<protein>
    <submittedName>
        <fullName evidence="2">Uncharacterized protein</fullName>
    </submittedName>
</protein>
<dbReference type="Proteomes" id="UP001460270">
    <property type="component" value="Unassembled WGS sequence"/>
</dbReference>
<sequence length="166" mass="18699">MGREVKKLQESLCEEGRFPLAQQWLTLVLLCPRMWTSLENGRVTSQPWVHQQKVSRYTTAACPASSSWDATPHSATRWASGTVPSLCATMIVTTEGSQQRHNLVEAVEGVRCVGSGSCNRDGGSQAHTQVQADKMRRQELRYREERTGEGREEEARKTERPQAEIR</sequence>
<feature type="compositionally biased region" description="Basic and acidic residues" evidence="1">
    <location>
        <begin position="133"/>
        <end position="166"/>
    </location>
</feature>
<organism evidence="2 3">
    <name type="scientific">Mugilogobius chulae</name>
    <name type="common">yellowstripe goby</name>
    <dbReference type="NCBI Taxonomy" id="88201"/>
    <lineage>
        <taxon>Eukaryota</taxon>
        <taxon>Metazoa</taxon>
        <taxon>Chordata</taxon>
        <taxon>Craniata</taxon>
        <taxon>Vertebrata</taxon>
        <taxon>Euteleostomi</taxon>
        <taxon>Actinopterygii</taxon>
        <taxon>Neopterygii</taxon>
        <taxon>Teleostei</taxon>
        <taxon>Neoteleostei</taxon>
        <taxon>Acanthomorphata</taxon>
        <taxon>Gobiaria</taxon>
        <taxon>Gobiiformes</taxon>
        <taxon>Gobioidei</taxon>
        <taxon>Gobiidae</taxon>
        <taxon>Gobionellinae</taxon>
        <taxon>Mugilogobius</taxon>
    </lineage>
</organism>
<evidence type="ECO:0000256" key="1">
    <source>
        <dbReference type="SAM" id="MobiDB-lite"/>
    </source>
</evidence>
<evidence type="ECO:0000313" key="3">
    <source>
        <dbReference type="Proteomes" id="UP001460270"/>
    </source>
</evidence>
<evidence type="ECO:0000313" key="2">
    <source>
        <dbReference type="EMBL" id="KAK7899628.1"/>
    </source>
</evidence>
<name>A0AAW0NK08_9GOBI</name>
<accession>A0AAW0NK08</accession>
<dbReference type="EMBL" id="JBBPFD010000014">
    <property type="protein sequence ID" value="KAK7899628.1"/>
    <property type="molecule type" value="Genomic_DNA"/>
</dbReference>
<reference evidence="3" key="1">
    <citation type="submission" date="2024-04" db="EMBL/GenBank/DDBJ databases">
        <title>Salinicola lusitanus LLJ914,a marine bacterium isolated from the Okinawa Trough.</title>
        <authorList>
            <person name="Li J."/>
        </authorList>
    </citation>
    <scope>NUCLEOTIDE SEQUENCE [LARGE SCALE GENOMIC DNA]</scope>
</reference>
<keyword evidence="3" id="KW-1185">Reference proteome</keyword>
<dbReference type="AlphaFoldDB" id="A0AAW0NK08"/>
<proteinExistence type="predicted"/>
<gene>
    <name evidence="2" type="ORF">WMY93_020481</name>
</gene>
<feature type="region of interest" description="Disordered" evidence="1">
    <location>
        <begin position="117"/>
        <end position="166"/>
    </location>
</feature>
<comment type="caution">
    <text evidence="2">The sequence shown here is derived from an EMBL/GenBank/DDBJ whole genome shotgun (WGS) entry which is preliminary data.</text>
</comment>